<dbReference type="InterPro" id="IPR001841">
    <property type="entry name" value="Znf_RING"/>
</dbReference>
<evidence type="ECO:0000256" key="5">
    <source>
        <dbReference type="ARBA" id="ARBA00022771"/>
    </source>
</evidence>
<feature type="domain" description="RING-type" evidence="10">
    <location>
        <begin position="278"/>
        <end position="319"/>
    </location>
</feature>
<evidence type="ECO:0000256" key="8">
    <source>
        <dbReference type="PROSITE-ProRule" id="PRU00175"/>
    </source>
</evidence>
<dbReference type="SMART" id="SM00184">
    <property type="entry name" value="RING"/>
    <property type="match status" value="1"/>
</dbReference>
<dbReference type="Pfam" id="PF13639">
    <property type="entry name" value="zf-RING_2"/>
    <property type="match status" value="1"/>
</dbReference>
<comment type="caution">
    <text evidence="11">The sequence shown here is derived from an EMBL/GenBank/DDBJ whole genome shotgun (WGS) entry which is preliminary data.</text>
</comment>
<keyword evidence="3" id="KW-0808">Transferase</keyword>
<evidence type="ECO:0000313" key="12">
    <source>
        <dbReference type="Proteomes" id="UP001370490"/>
    </source>
</evidence>
<dbReference type="GO" id="GO:0005634">
    <property type="term" value="C:nucleus"/>
    <property type="evidence" value="ECO:0007669"/>
    <property type="project" value="TreeGrafter"/>
</dbReference>
<dbReference type="EC" id="2.3.2.27" evidence="2"/>
<dbReference type="GO" id="GO:0008270">
    <property type="term" value="F:zinc ion binding"/>
    <property type="evidence" value="ECO:0007669"/>
    <property type="project" value="UniProtKB-KW"/>
</dbReference>
<reference evidence="11 12" key="1">
    <citation type="submission" date="2023-12" db="EMBL/GenBank/DDBJ databases">
        <title>A high-quality genome assembly for Dillenia turbinata (Dilleniales).</title>
        <authorList>
            <person name="Chanderbali A."/>
        </authorList>
    </citation>
    <scope>NUCLEOTIDE SEQUENCE [LARGE SCALE GENOMIC DNA]</scope>
    <source>
        <strain evidence="11">LSX21</strain>
        <tissue evidence="11">Leaf</tissue>
    </source>
</reference>
<protein>
    <recommendedName>
        <fullName evidence="2">RING-type E3 ubiquitin transferase</fullName>
        <ecNumber evidence="2">2.3.2.27</ecNumber>
    </recommendedName>
</protein>
<dbReference type="InterPro" id="IPR045191">
    <property type="entry name" value="MBR1/2-like"/>
</dbReference>
<proteinExistence type="predicted"/>
<feature type="compositionally biased region" description="Polar residues" evidence="9">
    <location>
        <begin position="1"/>
        <end position="10"/>
    </location>
</feature>
<evidence type="ECO:0000256" key="3">
    <source>
        <dbReference type="ARBA" id="ARBA00022679"/>
    </source>
</evidence>
<evidence type="ECO:0000313" key="11">
    <source>
        <dbReference type="EMBL" id="KAK6919654.1"/>
    </source>
</evidence>
<comment type="catalytic activity">
    <reaction evidence="1">
        <text>S-ubiquitinyl-[E2 ubiquitin-conjugating enzyme]-L-cysteine + [acceptor protein]-L-lysine = [E2 ubiquitin-conjugating enzyme]-L-cysteine + N(6)-ubiquitinyl-[acceptor protein]-L-lysine.</text>
        <dbReference type="EC" id="2.3.2.27"/>
    </reaction>
</comment>
<organism evidence="11 12">
    <name type="scientific">Dillenia turbinata</name>
    <dbReference type="NCBI Taxonomy" id="194707"/>
    <lineage>
        <taxon>Eukaryota</taxon>
        <taxon>Viridiplantae</taxon>
        <taxon>Streptophyta</taxon>
        <taxon>Embryophyta</taxon>
        <taxon>Tracheophyta</taxon>
        <taxon>Spermatophyta</taxon>
        <taxon>Magnoliopsida</taxon>
        <taxon>eudicotyledons</taxon>
        <taxon>Gunneridae</taxon>
        <taxon>Pentapetalae</taxon>
        <taxon>Dilleniales</taxon>
        <taxon>Dilleniaceae</taxon>
        <taxon>Dillenia</taxon>
    </lineage>
</organism>
<feature type="region of interest" description="Disordered" evidence="9">
    <location>
        <begin position="1"/>
        <end position="29"/>
    </location>
</feature>
<evidence type="ECO:0000256" key="7">
    <source>
        <dbReference type="ARBA" id="ARBA00022833"/>
    </source>
</evidence>
<feature type="region of interest" description="Disordered" evidence="9">
    <location>
        <begin position="81"/>
        <end position="105"/>
    </location>
</feature>
<evidence type="ECO:0000256" key="4">
    <source>
        <dbReference type="ARBA" id="ARBA00022723"/>
    </source>
</evidence>
<dbReference type="Proteomes" id="UP001370490">
    <property type="component" value="Unassembled WGS sequence"/>
</dbReference>
<dbReference type="PANTHER" id="PTHR22937:SF222">
    <property type="entry name" value="RING-TYPE E3 UBIQUITIN TRANSFERASE"/>
    <property type="match status" value="1"/>
</dbReference>
<accession>A0AAN8UUX1</accession>
<sequence>MDMNLNQTYNRQRAQRRPRQPDPNSSVTVERFSRRVRTRYANDAHGITRTTYGYHYRIQGSYGGSNTYLAGHHYAQQQVFSSGSSQGGNLTRASTPGPGLPFPQGIYALGGGSSQITSIPAPLPFYQQTGASSDSGIPLAQNQNSGIPLAQNQNFQLQQQPQNQHAFSILHRQHSNIANSSNDRSRMILRRLWLQFLRRALWRIYQSRASQINQSQDGVLSMEQPFGQQDFNFNIDSLTYENAFGNVNAGLSEEDITRLLMTRTYLSSSDNRQNSDICVICQAEYEDEETIGTLHCGHEFHANCIREWLRLKNTCPICKSTALPTSRAT</sequence>
<keyword evidence="6" id="KW-0833">Ubl conjugation pathway</keyword>
<keyword evidence="5 8" id="KW-0863">Zinc-finger</keyword>
<gene>
    <name evidence="11" type="ORF">RJ641_015558</name>
</gene>
<name>A0AAN8UUX1_9MAGN</name>
<evidence type="ECO:0000259" key="10">
    <source>
        <dbReference type="PROSITE" id="PS50089"/>
    </source>
</evidence>
<keyword evidence="12" id="KW-1185">Reference proteome</keyword>
<dbReference type="AlphaFoldDB" id="A0AAN8UUX1"/>
<dbReference type="PANTHER" id="PTHR22937">
    <property type="entry name" value="E3 UBIQUITIN-PROTEIN LIGASE RNF165"/>
    <property type="match status" value="1"/>
</dbReference>
<dbReference type="PROSITE" id="PS50089">
    <property type="entry name" value="ZF_RING_2"/>
    <property type="match status" value="1"/>
</dbReference>
<evidence type="ECO:0000256" key="6">
    <source>
        <dbReference type="ARBA" id="ARBA00022786"/>
    </source>
</evidence>
<evidence type="ECO:0000256" key="9">
    <source>
        <dbReference type="SAM" id="MobiDB-lite"/>
    </source>
</evidence>
<dbReference type="GO" id="GO:0061630">
    <property type="term" value="F:ubiquitin protein ligase activity"/>
    <property type="evidence" value="ECO:0007669"/>
    <property type="project" value="UniProtKB-EC"/>
</dbReference>
<dbReference type="InterPro" id="IPR013083">
    <property type="entry name" value="Znf_RING/FYVE/PHD"/>
</dbReference>
<keyword evidence="7" id="KW-0862">Zinc</keyword>
<dbReference type="SUPFAM" id="SSF57850">
    <property type="entry name" value="RING/U-box"/>
    <property type="match status" value="1"/>
</dbReference>
<dbReference type="EMBL" id="JBAMMX010000021">
    <property type="protein sequence ID" value="KAK6919654.1"/>
    <property type="molecule type" value="Genomic_DNA"/>
</dbReference>
<evidence type="ECO:0000256" key="2">
    <source>
        <dbReference type="ARBA" id="ARBA00012483"/>
    </source>
</evidence>
<dbReference type="Gene3D" id="3.30.40.10">
    <property type="entry name" value="Zinc/RING finger domain, C3HC4 (zinc finger)"/>
    <property type="match status" value="1"/>
</dbReference>
<evidence type="ECO:0000256" key="1">
    <source>
        <dbReference type="ARBA" id="ARBA00000900"/>
    </source>
</evidence>
<keyword evidence="4" id="KW-0479">Metal-binding</keyword>